<sequence>LDGNVAHEQRYYSALHGLCQADPSGKQLSSSKVAELFKASQLPADVLHKVSVSRWSCGGGGGVELGHTLTLSSPTRRGRHLNRGV</sequence>
<organism evidence="1 2">
    <name type="scientific">Hippocampus comes</name>
    <name type="common">Tiger tail seahorse</name>
    <dbReference type="NCBI Taxonomy" id="109280"/>
    <lineage>
        <taxon>Eukaryota</taxon>
        <taxon>Metazoa</taxon>
        <taxon>Chordata</taxon>
        <taxon>Craniata</taxon>
        <taxon>Vertebrata</taxon>
        <taxon>Euteleostomi</taxon>
        <taxon>Actinopterygii</taxon>
        <taxon>Neopterygii</taxon>
        <taxon>Teleostei</taxon>
        <taxon>Neoteleostei</taxon>
        <taxon>Acanthomorphata</taxon>
        <taxon>Syngnathiaria</taxon>
        <taxon>Syngnathiformes</taxon>
        <taxon>Syngnathoidei</taxon>
        <taxon>Syngnathidae</taxon>
        <taxon>Hippocampus</taxon>
    </lineage>
</organism>
<accession>A0A3Q3DJX1</accession>
<name>A0A3Q3DJX1_HIPCM</name>
<proteinExistence type="predicted"/>
<reference evidence="1" key="2">
    <citation type="submission" date="2025-09" db="UniProtKB">
        <authorList>
            <consortium name="Ensembl"/>
        </authorList>
    </citation>
    <scope>IDENTIFICATION</scope>
</reference>
<dbReference type="Proteomes" id="UP000264820">
    <property type="component" value="Unplaced"/>
</dbReference>
<dbReference type="AlphaFoldDB" id="A0A3Q3DJX1"/>
<keyword evidence="2" id="KW-1185">Reference proteome</keyword>
<evidence type="ECO:0000313" key="1">
    <source>
        <dbReference type="Ensembl" id="ENSHCOP00000014030.1"/>
    </source>
</evidence>
<evidence type="ECO:0000313" key="2">
    <source>
        <dbReference type="Proteomes" id="UP000264820"/>
    </source>
</evidence>
<protein>
    <recommendedName>
        <fullName evidence="3">EH domain-containing protein</fullName>
    </recommendedName>
</protein>
<reference evidence="1" key="1">
    <citation type="submission" date="2025-08" db="UniProtKB">
        <authorList>
            <consortium name="Ensembl"/>
        </authorList>
    </citation>
    <scope>IDENTIFICATION</scope>
</reference>
<evidence type="ECO:0008006" key="3">
    <source>
        <dbReference type="Google" id="ProtNLM"/>
    </source>
</evidence>
<dbReference type="Ensembl" id="ENSHCOT00000021526.1">
    <property type="protein sequence ID" value="ENSHCOP00000014030.1"/>
    <property type="gene ID" value="ENSHCOG00000017293.1"/>
</dbReference>